<sequence length="364" mass="39208">MGASLAFYRPVLSIIHAYEHKTFHTKQDRFKYTMRTIQGSLMISSLINIILGFSQLRGKFTRLFTPVTIVPVVSVVGLGLFLRGFPLLANCVEIGLPMLILLVLSQPYLKQIVPRGQRMLERYALLVCIGIIWALAAILTVSGAYKNASEQTKLSCCTDRSYLLSTAPWIRVPYPFQWGSPVLSPTHIFGMMGAALVSSVESTGTFYAASRLAGVTAPPAHVLSRSIGLHGIGTLIGGIFGSVTGTTASALPTVTPVLGVSLFLGMSTSQYFGLNTTGDGHGPVRTGSRWFNVIVNVVFSSALRVAMVVGAILDHAPDARNARNEKGSRGGSHSREVKATLGTMSSMAIHALYRSVFRPDSFVE</sequence>
<keyword evidence="4 6" id="KW-1133">Transmembrane helix</keyword>
<comment type="similarity">
    <text evidence="2">Belongs to the nucleobase:cation symporter-2 (NCS2) (TC 2.A.40) family.</text>
</comment>
<protein>
    <recommendedName>
        <fullName evidence="9">Nucleobase-ascorbate transporter 3</fullName>
    </recommendedName>
</protein>
<proteinExistence type="inferred from homology"/>
<dbReference type="EMBL" id="JAXIOK010000017">
    <property type="protein sequence ID" value="KAK4751422.1"/>
    <property type="molecule type" value="Genomic_DNA"/>
</dbReference>
<evidence type="ECO:0000256" key="3">
    <source>
        <dbReference type="ARBA" id="ARBA00022692"/>
    </source>
</evidence>
<comment type="caution">
    <text evidence="7">The sequence shown here is derived from an EMBL/GenBank/DDBJ whole genome shotgun (WGS) entry which is preliminary data.</text>
</comment>
<dbReference type="GO" id="GO:0022857">
    <property type="term" value="F:transmembrane transporter activity"/>
    <property type="evidence" value="ECO:0007669"/>
    <property type="project" value="InterPro"/>
</dbReference>
<feature type="transmembrane region" description="Helical" evidence="6">
    <location>
        <begin position="63"/>
        <end position="81"/>
    </location>
</feature>
<evidence type="ECO:0000256" key="4">
    <source>
        <dbReference type="ARBA" id="ARBA00022989"/>
    </source>
</evidence>
<reference evidence="7 8" key="1">
    <citation type="journal article" date="2023" name="Hortic Res">
        <title>Pangenome of water caltrop reveals structural variations and asymmetric subgenome divergence after allopolyploidization.</title>
        <authorList>
            <person name="Zhang X."/>
            <person name="Chen Y."/>
            <person name="Wang L."/>
            <person name="Yuan Y."/>
            <person name="Fang M."/>
            <person name="Shi L."/>
            <person name="Lu R."/>
            <person name="Comes H.P."/>
            <person name="Ma Y."/>
            <person name="Chen Y."/>
            <person name="Huang G."/>
            <person name="Zhou Y."/>
            <person name="Zheng Z."/>
            <person name="Qiu Y."/>
        </authorList>
    </citation>
    <scope>NUCLEOTIDE SEQUENCE [LARGE SCALE GENOMIC DNA]</scope>
    <source>
        <tissue evidence="7">Roots</tissue>
    </source>
</reference>
<feature type="transmembrane region" description="Helical" evidence="6">
    <location>
        <begin position="124"/>
        <end position="145"/>
    </location>
</feature>
<dbReference type="InterPro" id="IPR006043">
    <property type="entry name" value="NCS2"/>
</dbReference>
<feature type="transmembrane region" description="Helical" evidence="6">
    <location>
        <begin position="87"/>
        <end position="104"/>
    </location>
</feature>
<gene>
    <name evidence="7" type="ORF">SAY87_004904</name>
</gene>
<accession>A0AAN7JPW8</accession>
<evidence type="ECO:0008006" key="9">
    <source>
        <dbReference type="Google" id="ProtNLM"/>
    </source>
</evidence>
<name>A0AAN7JPW8_9MYRT</name>
<evidence type="ECO:0000256" key="2">
    <source>
        <dbReference type="ARBA" id="ARBA00008821"/>
    </source>
</evidence>
<evidence type="ECO:0000256" key="6">
    <source>
        <dbReference type="SAM" id="Phobius"/>
    </source>
</evidence>
<evidence type="ECO:0000313" key="8">
    <source>
        <dbReference type="Proteomes" id="UP001345219"/>
    </source>
</evidence>
<evidence type="ECO:0000313" key="7">
    <source>
        <dbReference type="EMBL" id="KAK4751422.1"/>
    </source>
</evidence>
<dbReference type="PANTHER" id="PTHR11119">
    <property type="entry name" value="XANTHINE-URACIL / VITAMIN C PERMEASE FAMILY MEMBER"/>
    <property type="match status" value="1"/>
</dbReference>
<dbReference type="Pfam" id="PF00860">
    <property type="entry name" value="Xan_ur_permease"/>
    <property type="match status" value="1"/>
</dbReference>
<evidence type="ECO:0000256" key="5">
    <source>
        <dbReference type="ARBA" id="ARBA00023136"/>
    </source>
</evidence>
<keyword evidence="5 6" id="KW-0472">Membrane</keyword>
<keyword evidence="3 6" id="KW-0812">Transmembrane</keyword>
<keyword evidence="8" id="KW-1185">Reference proteome</keyword>
<dbReference type="GO" id="GO:0016020">
    <property type="term" value="C:membrane"/>
    <property type="evidence" value="ECO:0007669"/>
    <property type="project" value="UniProtKB-SubCell"/>
</dbReference>
<feature type="transmembrane region" description="Helical" evidence="6">
    <location>
        <begin position="32"/>
        <end position="51"/>
    </location>
</feature>
<dbReference type="AlphaFoldDB" id="A0AAN7JPW8"/>
<comment type="subcellular location">
    <subcellularLocation>
        <location evidence="1">Membrane</location>
        <topology evidence="1">Multi-pass membrane protein</topology>
    </subcellularLocation>
</comment>
<organism evidence="7 8">
    <name type="scientific">Trapa incisa</name>
    <dbReference type="NCBI Taxonomy" id="236973"/>
    <lineage>
        <taxon>Eukaryota</taxon>
        <taxon>Viridiplantae</taxon>
        <taxon>Streptophyta</taxon>
        <taxon>Embryophyta</taxon>
        <taxon>Tracheophyta</taxon>
        <taxon>Spermatophyta</taxon>
        <taxon>Magnoliopsida</taxon>
        <taxon>eudicotyledons</taxon>
        <taxon>Gunneridae</taxon>
        <taxon>Pentapetalae</taxon>
        <taxon>rosids</taxon>
        <taxon>malvids</taxon>
        <taxon>Myrtales</taxon>
        <taxon>Lythraceae</taxon>
        <taxon>Trapa</taxon>
    </lineage>
</organism>
<dbReference type="Proteomes" id="UP001345219">
    <property type="component" value="Chromosome 4"/>
</dbReference>
<evidence type="ECO:0000256" key="1">
    <source>
        <dbReference type="ARBA" id="ARBA00004141"/>
    </source>
</evidence>